<dbReference type="SUPFAM" id="SSF51206">
    <property type="entry name" value="cAMP-binding domain-like"/>
    <property type="match status" value="1"/>
</dbReference>
<proteinExistence type="predicted"/>
<protein>
    <recommendedName>
        <fullName evidence="1">Cyclic nucleotide-binding domain-containing protein</fullName>
    </recommendedName>
</protein>
<sequence length="86" mass="9732">MVDVDLSQLPFTLLDDEGREQIRRGIDLAYFDRDEVILETGQTGEYVYLLHKGEVAEIDPTLPSSTSRIGHYTAGGSVWGDQYPQW</sequence>
<dbReference type="PROSITE" id="PS50042">
    <property type="entry name" value="CNMP_BINDING_3"/>
    <property type="match status" value="1"/>
</dbReference>
<dbReference type="InterPro" id="IPR018490">
    <property type="entry name" value="cNMP-bd_dom_sf"/>
</dbReference>
<dbReference type="InterPro" id="IPR014710">
    <property type="entry name" value="RmlC-like_jellyroll"/>
</dbReference>
<dbReference type="InterPro" id="IPR000595">
    <property type="entry name" value="cNMP-bd_dom"/>
</dbReference>
<gene>
    <name evidence="2" type="ORF">HSBAA_52580</name>
</gene>
<dbReference type="KEGG" id="hsr:HSBAA_52580"/>
<evidence type="ECO:0000313" key="2">
    <source>
        <dbReference type="EMBL" id="BBI63952.1"/>
    </source>
</evidence>
<accession>A0A455UCK0</accession>
<feature type="domain" description="Cyclic nucleotide-binding" evidence="1">
    <location>
        <begin position="10"/>
        <end position="55"/>
    </location>
</feature>
<evidence type="ECO:0000313" key="3">
    <source>
        <dbReference type="Proteomes" id="UP000320231"/>
    </source>
</evidence>
<dbReference type="EMBL" id="AP019514">
    <property type="protein sequence ID" value="BBI63952.1"/>
    <property type="molecule type" value="Genomic_DNA"/>
</dbReference>
<evidence type="ECO:0000259" key="1">
    <source>
        <dbReference type="PROSITE" id="PS50042"/>
    </source>
</evidence>
<dbReference type="AlphaFoldDB" id="A0A455UCK0"/>
<dbReference type="Gene3D" id="2.60.120.10">
    <property type="entry name" value="Jelly Rolls"/>
    <property type="match status" value="1"/>
</dbReference>
<organism evidence="2 3">
    <name type="scientific">Vreelandella sulfidaeris</name>
    <dbReference type="NCBI Taxonomy" id="115553"/>
    <lineage>
        <taxon>Bacteria</taxon>
        <taxon>Pseudomonadati</taxon>
        <taxon>Pseudomonadota</taxon>
        <taxon>Gammaproteobacteria</taxon>
        <taxon>Oceanospirillales</taxon>
        <taxon>Halomonadaceae</taxon>
        <taxon>Vreelandella</taxon>
    </lineage>
</organism>
<dbReference type="Proteomes" id="UP000320231">
    <property type="component" value="Chromosome"/>
</dbReference>
<name>A0A455UCK0_9GAMM</name>
<reference evidence="2 3" key="1">
    <citation type="journal article" date="2019" name="Microbiol. Resour. Announc.">
        <title>Complete Genome Sequence of Halomonas sulfidaeris Strain Esulfide1 Isolated from a Metal Sulfide Rock at a Depth of 2,200 Meters, Obtained Using Nanopore Sequencing.</title>
        <authorList>
            <person name="Saito M."/>
            <person name="Nishigata A."/>
            <person name="Galipon J."/>
            <person name="Arakawa K."/>
        </authorList>
    </citation>
    <scope>NUCLEOTIDE SEQUENCE [LARGE SCALE GENOMIC DNA]</scope>
    <source>
        <strain evidence="2 3">ATCC BAA-803</strain>
    </source>
</reference>